<dbReference type="EMBL" id="LAZR01013787">
    <property type="protein sequence ID" value="KKM20345.1"/>
    <property type="molecule type" value="Genomic_DNA"/>
</dbReference>
<evidence type="ECO:0000313" key="1">
    <source>
        <dbReference type="EMBL" id="KKM20345.1"/>
    </source>
</evidence>
<dbReference type="AlphaFoldDB" id="A0A0F9KY20"/>
<gene>
    <name evidence="1" type="ORF">LCGC14_1646450</name>
</gene>
<organism evidence="1">
    <name type="scientific">marine sediment metagenome</name>
    <dbReference type="NCBI Taxonomy" id="412755"/>
    <lineage>
        <taxon>unclassified sequences</taxon>
        <taxon>metagenomes</taxon>
        <taxon>ecological metagenomes</taxon>
    </lineage>
</organism>
<name>A0A0F9KY20_9ZZZZ</name>
<accession>A0A0F9KY20</accession>
<protein>
    <submittedName>
        <fullName evidence="1">Uncharacterized protein</fullName>
    </submittedName>
</protein>
<reference evidence="1" key="1">
    <citation type="journal article" date="2015" name="Nature">
        <title>Complex archaea that bridge the gap between prokaryotes and eukaryotes.</title>
        <authorList>
            <person name="Spang A."/>
            <person name="Saw J.H."/>
            <person name="Jorgensen S.L."/>
            <person name="Zaremba-Niedzwiedzka K."/>
            <person name="Martijn J."/>
            <person name="Lind A.E."/>
            <person name="van Eijk R."/>
            <person name="Schleper C."/>
            <person name="Guy L."/>
            <person name="Ettema T.J."/>
        </authorList>
    </citation>
    <scope>NUCLEOTIDE SEQUENCE</scope>
</reference>
<proteinExistence type="predicted"/>
<comment type="caution">
    <text evidence="1">The sequence shown here is derived from an EMBL/GenBank/DDBJ whole genome shotgun (WGS) entry which is preliminary data.</text>
</comment>
<sequence length="32" mass="3790">MIVEDKEELDKGNSILYTHINNDIFRVVIQNE</sequence>